<dbReference type="NCBIfam" id="NF040761">
    <property type="entry name" value="AgaF"/>
    <property type="match status" value="1"/>
</dbReference>
<evidence type="ECO:0000256" key="1">
    <source>
        <dbReference type="ARBA" id="ARBA00004496"/>
    </source>
</evidence>
<keyword evidence="5 11" id="KW-0762">Sugar transport</keyword>
<dbReference type="Proteomes" id="UP000261257">
    <property type="component" value="Unassembled WGS sequence"/>
</dbReference>
<name>A0A174I4W0_9FIRM</name>
<keyword evidence="4" id="KW-0597">Phosphoprotein</keyword>
<keyword evidence="3" id="KW-0963">Cytoplasm</keyword>
<dbReference type="InterPro" id="IPR033887">
    <property type="entry name" value="PTS_IIA_man"/>
</dbReference>
<keyword evidence="7" id="KW-0598">Phosphotransferase system</keyword>
<organism evidence="10 12">
    <name type="scientific">Hungatella hathewayi</name>
    <dbReference type="NCBI Taxonomy" id="154046"/>
    <lineage>
        <taxon>Bacteria</taxon>
        <taxon>Bacillati</taxon>
        <taxon>Bacillota</taxon>
        <taxon>Clostridia</taxon>
        <taxon>Lachnospirales</taxon>
        <taxon>Lachnospiraceae</taxon>
        <taxon>Hungatella</taxon>
    </lineage>
</organism>
<dbReference type="Pfam" id="PF03610">
    <property type="entry name" value="EIIA-man"/>
    <property type="match status" value="1"/>
</dbReference>
<evidence type="ECO:0000313" key="11">
    <source>
        <dbReference type="EMBL" id="RGM03838.1"/>
    </source>
</evidence>
<protein>
    <submittedName>
        <fullName evidence="11">PTS sugar transporter subunit IIA</fullName>
    </submittedName>
    <submittedName>
        <fullName evidence="10">PTS system fructose subfamily transporter subunit IIA</fullName>
    </submittedName>
</protein>
<dbReference type="PROSITE" id="PS51096">
    <property type="entry name" value="PTS_EIIA_TYPE_4"/>
    <property type="match status" value="1"/>
</dbReference>
<dbReference type="RefSeq" id="WP_055657854.1">
    <property type="nucleotide sequence ID" value="NZ_CABIXC010000012.1"/>
</dbReference>
<comment type="subcellular location">
    <subcellularLocation>
        <location evidence="1">Cytoplasm</location>
    </subcellularLocation>
</comment>
<evidence type="ECO:0000259" key="9">
    <source>
        <dbReference type="PROSITE" id="PS51096"/>
    </source>
</evidence>
<evidence type="ECO:0000256" key="3">
    <source>
        <dbReference type="ARBA" id="ARBA00022490"/>
    </source>
</evidence>
<dbReference type="InterPro" id="IPR013789">
    <property type="entry name" value="PTS_EIIA_man"/>
</dbReference>
<dbReference type="SUPFAM" id="SSF53062">
    <property type="entry name" value="PTS system fructose IIA component-like"/>
    <property type="match status" value="1"/>
</dbReference>
<dbReference type="PANTHER" id="PTHR33799">
    <property type="entry name" value="PTS PERMEASE-RELATED-RELATED"/>
    <property type="match status" value="1"/>
</dbReference>
<evidence type="ECO:0000256" key="2">
    <source>
        <dbReference type="ARBA" id="ARBA00022448"/>
    </source>
</evidence>
<evidence type="ECO:0000256" key="6">
    <source>
        <dbReference type="ARBA" id="ARBA00022679"/>
    </source>
</evidence>
<feature type="domain" description="PTS EIIA type-4" evidence="9">
    <location>
        <begin position="1"/>
        <end position="125"/>
    </location>
</feature>
<dbReference type="GO" id="GO:0016301">
    <property type="term" value="F:kinase activity"/>
    <property type="evidence" value="ECO:0007669"/>
    <property type="project" value="UniProtKB-KW"/>
</dbReference>
<keyword evidence="2" id="KW-0813">Transport</keyword>
<reference evidence="11 13" key="2">
    <citation type="submission" date="2018-08" db="EMBL/GenBank/DDBJ databases">
        <title>A genome reference for cultivated species of the human gut microbiota.</title>
        <authorList>
            <person name="Zou Y."/>
            <person name="Xue W."/>
            <person name="Luo G."/>
        </authorList>
    </citation>
    <scope>NUCLEOTIDE SEQUENCE [LARGE SCALE GENOMIC DNA]</scope>
    <source>
        <strain evidence="11 13">TF05-11AC</strain>
    </source>
</reference>
<proteinExistence type="predicted"/>
<dbReference type="CDD" id="cd00006">
    <property type="entry name" value="PTS_IIA_man"/>
    <property type="match status" value="1"/>
</dbReference>
<dbReference type="Gene3D" id="3.40.50.510">
    <property type="entry name" value="Phosphotransferase system, mannose-type IIA component"/>
    <property type="match status" value="1"/>
</dbReference>
<dbReference type="Proteomes" id="UP000095651">
    <property type="component" value="Unassembled WGS sequence"/>
</dbReference>
<reference evidence="10 12" key="1">
    <citation type="submission" date="2015-09" db="EMBL/GenBank/DDBJ databases">
        <authorList>
            <consortium name="Pathogen Informatics"/>
        </authorList>
    </citation>
    <scope>NUCLEOTIDE SEQUENCE [LARGE SCALE GENOMIC DNA]</scope>
    <source>
        <strain evidence="10 12">2789STDY5608850</strain>
    </source>
</reference>
<dbReference type="InterPro" id="IPR036662">
    <property type="entry name" value="PTS_EIIA_man-typ_sf"/>
</dbReference>
<gene>
    <name evidence="10" type="primary">manX_3</name>
    <name evidence="11" type="ORF">DXC39_14450</name>
    <name evidence="10" type="ORF">ERS852407_04014</name>
</gene>
<dbReference type="GO" id="GO:0005737">
    <property type="term" value="C:cytoplasm"/>
    <property type="evidence" value="ECO:0007669"/>
    <property type="project" value="UniProtKB-SubCell"/>
</dbReference>
<dbReference type="GO" id="GO:0016773">
    <property type="term" value="F:phosphotransferase activity, alcohol group as acceptor"/>
    <property type="evidence" value="ECO:0007669"/>
    <property type="project" value="InterPro"/>
</dbReference>
<keyword evidence="6" id="KW-0808">Transferase</keyword>
<evidence type="ECO:0000313" key="12">
    <source>
        <dbReference type="Proteomes" id="UP000095651"/>
    </source>
</evidence>
<dbReference type="AlphaFoldDB" id="A0A174I4W0"/>
<dbReference type="EMBL" id="QSSQ01000012">
    <property type="protein sequence ID" value="RGM03838.1"/>
    <property type="molecule type" value="Genomic_DNA"/>
</dbReference>
<evidence type="ECO:0000313" key="13">
    <source>
        <dbReference type="Proteomes" id="UP000261257"/>
    </source>
</evidence>
<sequence>MIGIIVAGHGNFASGITSMLELVVGKPENYEYIDFLQGESQEALEDDYREKLNNLKDCEKIVIMTDITGGSPFKSAVTYAVSDDRLNVISGTNVPMLVELIFRRMNSDDSEDLIQSSMEAGKEQIIRFHKDML</sequence>
<keyword evidence="8" id="KW-0418">Kinase</keyword>
<dbReference type="NCBIfam" id="TIGR00824">
    <property type="entry name" value="EIIA-man"/>
    <property type="match status" value="1"/>
</dbReference>
<evidence type="ECO:0000256" key="7">
    <source>
        <dbReference type="ARBA" id="ARBA00022683"/>
    </source>
</evidence>
<dbReference type="GO" id="GO:0009401">
    <property type="term" value="P:phosphoenolpyruvate-dependent sugar phosphotransferase system"/>
    <property type="evidence" value="ECO:0007669"/>
    <property type="project" value="UniProtKB-KW"/>
</dbReference>
<dbReference type="GO" id="GO:0016020">
    <property type="term" value="C:membrane"/>
    <property type="evidence" value="ECO:0007669"/>
    <property type="project" value="InterPro"/>
</dbReference>
<evidence type="ECO:0000256" key="5">
    <source>
        <dbReference type="ARBA" id="ARBA00022597"/>
    </source>
</evidence>
<dbReference type="InterPro" id="IPR004701">
    <property type="entry name" value="PTS_EIIA_man-typ"/>
</dbReference>
<evidence type="ECO:0000256" key="8">
    <source>
        <dbReference type="ARBA" id="ARBA00022777"/>
    </source>
</evidence>
<evidence type="ECO:0000256" key="4">
    <source>
        <dbReference type="ARBA" id="ARBA00022553"/>
    </source>
</evidence>
<accession>A0A174I4W0</accession>
<dbReference type="PANTHER" id="PTHR33799:SF1">
    <property type="entry name" value="PTS SYSTEM MANNOSE-SPECIFIC EIIAB COMPONENT-RELATED"/>
    <property type="match status" value="1"/>
</dbReference>
<dbReference type="InterPro" id="IPR051471">
    <property type="entry name" value="Bacterial_PTS_sugar_comp"/>
</dbReference>
<dbReference type="EMBL" id="CYZE01000012">
    <property type="protein sequence ID" value="CUO80627.1"/>
    <property type="molecule type" value="Genomic_DNA"/>
</dbReference>
<evidence type="ECO:0000313" key="10">
    <source>
        <dbReference type="EMBL" id="CUO80627.1"/>
    </source>
</evidence>